<feature type="transmembrane region" description="Helical" evidence="6">
    <location>
        <begin position="303"/>
        <end position="320"/>
    </location>
</feature>
<dbReference type="GO" id="GO:0005886">
    <property type="term" value="C:plasma membrane"/>
    <property type="evidence" value="ECO:0007669"/>
    <property type="project" value="UniProtKB-SubCell"/>
</dbReference>
<evidence type="ECO:0000256" key="1">
    <source>
        <dbReference type="ARBA" id="ARBA00004651"/>
    </source>
</evidence>
<gene>
    <name evidence="8" type="ORF">UFOPK3267_03075</name>
</gene>
<feature type="transmembrane region" description="Helical" evidence="6">
    <location>
        <begin position="279"/>
        <end position="296"/>
    </location>
</feature>
<comment type="subcellular location">
    <subcellularLocation>
        <location evidence="1">Cell membrane</location>
        <topology evidence="1">Multi-pass membrane protein</topology>
    </subcellularLocation>
</comment>
<evidence type="ECO:0000256" key="6">
    <source>
        <dbReference type="SAM" id="Phobius"/>
    </source>
</evidence>
<keyword evidence="3 6" id="KW-0812">Transmembrane</keyword>
<dbReference type="EMBL" id="CAFBIY010000277">
    <property type="protein sequence ID" value="CAB4853543.1"/>
    <property type="molecule type" value="Genomic_DNA"/>
</dbReference>
<evidence type="ECO:0000259" key="7">
    <source>
        <dbReference type="Pfam" id="PF03772"/>
    </source>
</evidence>
<dbReference type="PANTHER" id="PTHR30619">
    <property type="entry name" value="DNA INTERNALIZATION/COMPETENCE PROTEIN COMEC/REC2"/>
    <property type="match status" value="1"/>
</dbReference>
<protein>
    <submittedName>
        <fullName evidence="8">Unannotated protein</fullName>
    </submittedName>
</protein>
<dbReference type="Pfam" id="PF03772">
    <property type="entry name" value="Competence"/>
    <property type="match status" value="1"/>
</dbReference>
<dbReference type="AlphaFoldDB" id="A0A6J7CDU0"/>
<dbReference type="InterPro" id="IPR052159">
    <property type="entry name" value="Competence_DNA_uptake"/>
</dbReference>
<dbReference type="NCBIfam" id="TIGR00360">
    <property type="entry name" value="ComEC_N-term"/>
    <property type="match status" value="1"/>
</dbReference>
<evidence type="ECO:0000313" key="8">
    <source>
        <dbReference type="EMBL" id="CAB4853543.1"/>
    </source>
</evidence>
<accession>A0A6J7CDU0</accession>
<keyword evidence="5 6" id="KW-0472">Membrane</keyword>
<feature type="transmembrane region" description="Helical" evidence="6">
    <location>
        <begin position="21"/>
        <end position="45"/>
    </location>
</feature>
<keyword evidence="2" id="KW-1003">Cell membrane</keyword>
<evidence type="ECO:0000256" key="3">
    <source>
        <dbReference type="ARBA" id="ARBA00022692"/>
    </source>
</evidence>
<evidence type="ECO:0000256" key="2">
    <source>
        <dbReference type="ARBA" id="ARBA00022475"/>
    </source>
</evidence>
<reference evidence="8" key="1">
    <citation type="submission" date="2020-05" db="EMBL/GenBank/DDBJ databases">
        <authorList>
            <person name="Chiriac C."/>
            <person name="Salcher M."/>
            <person name="Ghai R."/>
            <person name="Kavagutti S V."/>
        </authorList>
    </citation>
    <scope>NUCLEOTIDE SEQUENCE</scope>
</reference>
<feature type="transmembrane region" description="Helical" evidence="6">
    <location>
        <begin position="257"/>
        <end position="273"/>
    </location>
</feature>
<evidence type="ECO:0000256" key="5">
    <source>
        <dbReference type="ARBA" id="ARBA00023136"/>
    </source>
</evidence>
<evidence type="ECO:0000256" key="4">
    <source>
        <dbReference type="ARBA" id="ARBA00022989"/>
    </source>
</evidence>
<feature type="transmembrane region" description="Helical" evidence="6">
    <location>
        <begin position="387"/>
        <end position="410"/>
    </location>
</feature>
<dbReference type="InterPro" id="IPR004477">
    <property type="entry name" value="ComEC_N"/>
</dbReference>
<name>A0A6J7CDU0_9ZZZZ</name>
<dbReference type="PANTHER" id="PTHR30619:SF7">
    <property type="entry name" value="BETA-LACTAMASE DOMAIN PROTEIN"/>
    <property type="match status" value="1"/>
</dbReference>
<feature type="transmembrane region" description="Helical" evidence="6">
    <location>
        <begin position="445"/>
        <end position="464"/>
    </location>
</feature>
<feature type="transmembrane region" description="Helical" evidence="6">
    <location>
        <begin position="51"/>
        <end position="73"/>
    </location>
</feature>
<feature type="domain" description="ComEC/Rec2-related protein" evidence="7">
    <location>
        <begin position="208"/>
        <end position="443"/>
    </location>
</feature>
<feature type="transmembrane region" description="Helical" evidence="6">
    <location>
        <begin position="351"/>
        <end position="375"/>
    </location>
</feature>
<proteinExistence type="predicted"/>
<keyword evidence="4 6" id="KW-1133">Transmembrane helix</keyword>
<sequence>MRRAYGLDAARPGHHITDAQVALVAFCLVSGVWLGVGSTLGVAVLALVGTVLIAGGHVLTAMVTIAALVGGAVRSDRDWAGAHLRHADSYTGWAQVVADPAVYGSGLRLTVEIDGERLDTWLYGALRNRPSQVQSGEYVWVQGDRRPMRSGARRAALRHVMGRLQADVVADVDPGSALTRASNRLRRRLRGAAEAAMPAADSALFTGLVLGDDAREPVWLVDDFRRSGLSHLTAVSGQNVGFWLLAAMPLLRRLRPWWRWAATVGLIGWFMALTRFEPSVLRAGVMAVLAATAHVRGRQATPVRLLSLAVGWLVLVDPFLVWSVGFWLSVAATAGVCLAGPWLFSRLPGPAWLRLPLSITLGAQAGVALPSLLVFHRLPLVTVPANIAAVPVAGLVMLYGIPSALIAPVLPSALGRLLMLPNVVGTRWVATVAQVAGQLEPSPGWGALGWGSLTAGVCVHYLVVRRRSRTGRAGVPF</sequence>
<organism evidence="8">
    <name type="scientific">freshwater metagenome</name>
    <dbReference type="NCBI Taxonomy" id="449393"/>
    <lineage>
        <taxon>unclassified sequences</taxon>
        <taxon>metagenomes</taxon>
        <taxon>ecological metagenomes</taxon>
    </lineage>
</organism>